<dbReference type="AlphaFoldDB" id="A0A9D3MEX4"/>
<dbReference type="Gene3D" id="3.40.50.11980">
    <property type="match status" value="1"/>
</dbReference>
<feature type="compositionally biased region" description="Low complexity" evidence="2">
    <location>
        <begin position="460"/>
        <end position="470"/>
    </location>
</feature>
<reference evidence="7" key="1">
    <citation type="submission" date="2021-01" db="EMBL/GenBank/DDBJ databases">
        <title>A chromosome-scale assembly of European eel, Anguilla anguilla.</title>
        <authorList>
            <person name="Henkel C."/>
            <person name="Jong-Raadsen S.A."/>
            <person name="Dufour S."/>
            <person name="Weltzien F.-A."/>
            <person name="Palstra A.P."/>
            <person name="Pelster B."/>
            <person name="Spaink H.P."/>
            <person name="Van Den Thillart G.E."/>
            <person name="Jansen H."/>
            <person name="Zahm M."/>
            <person name="Klopp C."/>
            <person name="Cedric C."/>
            <person name="Louis A."/>
            <person name="Berthelot C."/>
            <person name="Parey E."/>
            <person name="Roest Crollius H."/>
            <person name="Montfort J."/>
            <person name="Robinson-Rechavi M."/>
            <person name="Bucao C."/>
            <person name="Bouchez O."/>
            <person name="Gislard M."/>
            <person name="Lluch J."/>
            <person name="Milhes M."/>
            <person name="Lampietro C."/>
            <person name="Lopez Roques C."/>
            <person name="Donnadieu C."/>
            <person name="Braasch I."/>
            <person name="Desvignes T."/>
            <person name="Postlethwait J."/>
            <person name="Bobe J."/>
            <person name="Guiguen Y."/>
            <person name="Dirks R."/>
        </authorList>
    </citation>
    <scope>NUCLEOTIDE SEQUENCE</scope>
    <source>
        <strain evidence="7">Tag_6206</strain>
        <tissue evidence="7">Liver</tissue>
    </source>
</reference>
<dbReference type="PANTHER" id="PTHR12876:SF28">
    <property type="entry name" value="PROTEIN KHNYN"/>
    <property type="match status" value="1"/>
</dbReference>
<evidence type="ECO:0000259" key="4">
    <source>
        <dbReference type="Pfam" id="PF23050"/>
    </source>
</evidence>
<feature type="domain" description="RNase NYN" evidence="3">
    <location>
        <begin position="262"/>
        <end position="413"/>
    </location>
</feature>
<dbReference type="PANTHER" id="PTHR12876">
    <property type="entry name" value="N4BP1-RELATED"/>
    <property type="match status" value="1"/>
</dbReference>
<evidence type="ECO:0008006" key="9">
    <source>
        <dbReference type="Google" id="ProtNLM"/>
    </source>
</evidence>
<comment type="similarity">
    <text evidence="1">Belongs to the N4BP1 family.</text>
</comment>
<dbReference type="Pfam" id="PF11977">
    <property type="entry name" value="RNase_Zc3h12a"/>
    <property type="match status" value="1"/>
</dbReference>
<dbReference type="InterPro" id="IPR056578">
    <property type="entry name" value="UBA_N4BP1_C"/>
</dbReference>
<dbReference type="InterPro" id="IPR036612">
    <property type="entry name" value="KH_dom_type_1_sf"/>
</dbReference>
<dbReference type="InterPro" id="IPR056630">
    <property type="entry name" value="KH_N4BP1_2nd"/>
</dbReference>
<accession>A0A9D3MEX4</accession>
<dbReference type="Proteomes" id="UP001044222">
    <property type="component" value="Chromosome 7"/>
</dbReference>
<evidence type="ECO:0000313" key="7">
    <source>
        <dbReference type="EMBL" id="KAG5846258.1"/>
    </source>
</evidence>
<name>A0A9D3MEX4_ANGAN</name>
<gene>
    <name evidence="7" type="ORF">ANANG_G00147880</name>
</gene>
<dbReference type="GO" id="GO:0005634">
    <property type="term" value="C:nucleus"/>
    <property type="evidence" value="ECO:0007669"/>
    <property type="project" value="TreeGrafter"/>
</dbReference>
<evidence type="ECO:0000259" key="6">
    <source>
        <dbReference type="Pfam" id="PF23054"/>
    </source>
</evidence>
<evidence type="ECO:0000256" key="2">
    <source>
        <dbReference type="SAM" id="MobiDB-lite"/>
    </source>
</evidence>
<dbReference type="InterPro" id="IPR056629">
    <property type="entry name" value="KH_N4BP1_1st"/>
</dbReference>
<dbReference type="InterPro" id="IPR051101">
    <property type="entry name" value="ZC3H12/N4BP1_RNase_Reg"/>
</dbReference>
<dbReference type="Pfam" id="PF23052">
    <property type="entry name" value="KH_N4BP1_2nd"/>
    <property type="match status" value="1"/>
</dbReference>
<dbReference type="GO" id="GO:0036464">
    <property type="term" value="C:cytoplasmic ribonucleoprotein granule"/>
    <property type="evidence" value="ECO:0007669"/>
    <property type="project" value="TreeGrafter"/>
</dbReference>
<protein>
    <recommendedName>
        <fullName evidence="9">RNase NYN domain-containing protein</fullName>
    </recommendedName>
</protein>
<feature type="domain" description="N4BP1 second type I KH-domain" evidence="5">
    <location>
        <begin position="79"/>
        <end position="201"/>
    </location>
</feature>
<keyword evidence="8" id="KW-1185">Reference proteome</keyword>
<evidence type="ECO:0000259" key="5">
    <source>
        <dbReference type="Pfam" id="PF23052"/>
    </source>
</evidence>
<dbReference type="EMBL" id="JAFIRN010000007">
    <property type="protein sequence ID" value="KAG5846258.1"/>
    <property type="molecule type" value="Genomic_DNA"/>
</dbReference>
<feature type="region of interest" description="Disordered" evidence="2">
    <location>
        <begin position="410"/>
        <end position="471"/>
    </location>
</feature>
<evidence type="ECO:0000259" key="3">
    <source>
        <dbReference type="Pfam" id="PF11977"/>
    </source>
</evidence>
<dbReference type="Pfam" id="PF23050">
    <property type="entry name" value="KH_N4BP1_1st"/>
    <property type="match status" value="1"/>
</dbReference>
<dbReference type="InterPro" id="IPR021869">
    <property type="entry name" value="RNase_Zc3h12_NYN"/>
</dbReference>
<evidence type="ECO:0000313" key="8">
    <source>
        <dbReference type="Proteomes" id="UP001044222"/>
    </source>
</evidence>
<comment type="caution">
    <text evidence="7">The sequence shown here is derived from an EMBL/GenBank/DDBJ whole genome shotgun (WGS) entry which is preliminary data.</text>
</comment>
<dbReference type="Pfam" id="PF23054">
    <property type="entry name" value="UBA_N4BP1_C"/>
    <property type="match status" value="1"/>
</dbReference>
<feature type="domain" description="N4BP1 first type I KH-domain" evidence="4">
    <location>
        <begin position="10"/>
        <end position="77"/>
    </location>
</feature>
<dbReference type="SUPFAM" id="SSF54791">
    <property type="entry name" value="Eukaryotic type KH-domain (KH-domain type I)"/>
    <property type="match status" value="1"/>
</dbReference>
<organism evidence="7 8">
    <name type="scientific">Anguilla anguilla</name>
    <name type="common">European freshwater eel</name>
    <name type="synonym">Muraena anguilla</name>
    <dbReference type="NCBI Taxonomy" id="7936"/>
    <lineage>
        <taxon>Eukaryota</taxon>
        <taxon>Metazoa</taxon>
        <taxon>Chordata</taxon>
        <taxon>Craniata</taxon>
        <taxon>Vertebrata</taxon>
        <taxon>Euteleostomi</taxon>
        <taxon>Actinopterygii</taxon>
        <taxon>Neopterygii</taxon>
        <taxon>Teleostei</taxon>
        <taxon>Anguilliformes</taxon>
        <taxon>Anguillidae</taxon>
        <taxon>Anguilla</taxon>
    </lineage>
</organism>
<proteinExistence type="inferred from homology"/>
<feature type="domain" description="N4BP1 C-terminal UBA" evidence="6">
    <location>
        <begin position="466"/>
        <end position="511"/>
    </location>
</feature>
<dbReference type="GO" id="GO:0003729">
    <property type="term" value="F:mRNA binding"/>
    <property type="evidence" value="ECO:0007669"/>
    <property type="project" value="TreeGrafter"/>
</dbReference>
<sequence length="521" mass="58029">MMERAGWVEDEFACHRGEWGRLRCVWPLVERVFGVQLDSGGEGGMETLATDGQMWLKMKGSKKEVEEAKLFVKGQVNEAMQQQVSYPELLYSVFCGAGGLFLDCIMKYTCAFVQVGPPGNLIISGLEEPVVRACSLILDLVEKYEHTQGWSTEAGAGPAGGSLDSCRAFRSLVEKWEDQHTLELLGLPAQLKETLLALVKESGLDPAKEPHRGPAAMDRPTTAHRTKHFTPATIVTGEQRFHEGLQTPFDLQLADDPGDPNLSQVIIDGSNVAMSHGLGLFFSCRGIALAVQYFWNRGHRRVTTFVPRWRQRKDPRVKEYQYLSQLQNLGCLSFTPSREVPGKIISSYDDRFMLQLAQETNGVIVTNDNLRDLLDESPDFNRIIRNRLLQYTFVGDHFMVPDDPLGRAGPHLNDFLRSRPRSPASGSHTGAGLAPPFSSTPQVSYRHAQTEALQDHSQPAGAAGRQRQAADPAVLREHLLQRFPGQDSLVTLAIQCNPDNNDITSLSHIIQSMQRERAEDR</sequence>
<dbReference type="GO" id="GO:0004521">
    <property type="term" value="F:RNA endonuclease activity"/>
    <property type="evidence" value="ECO:0007669"/>
    <property type="project" value="TreeGrafter"/>
</dbReference>
<evidence type="ECO:0000256" key="1">
    <source>
        <dbReference type="ARBA" id="ARBA00038274"/>
    </source>
</evidence>
<dbReference type="FunFam" id="3.40.50.11980:FF:000001">
    <property type="entry name" value="ZC3H12A isoform 1"/>
    <property type="match status" value="1"/>
</dbReference>